<proteinExistence type="predicted"/>
<evidence type="ECO:0000256" key="1">
    <source>
        <dbReference type="SAM" id="MobiDB-lite"/>
    </source>
</evidence>
<gene>
    <name evidence="2" type="ORF">Tci_040257</name>
</gene>
<feature type="compositionally biased region" description="Low complexity" evidence="1">
    <location>
        <begin position="95"/>
        <end position="105"/>
    </location>
</feature>
<reference evidence="2" key="1">
    <citation type="journal article" date="2019" name="Sci. Rep.">
        <title>Draft genome of Tanacetum cinerariifolium, the natural source of mosquito coil.</title>
        <authorList>
            <person name="Yamashiro T."/>
            <person name="Shiraishi A."/>
            <person name="Satake H."/>
            <person name="Nakayama K."/>
        </authorList>
    </citation>
    <scope>NUCLEOTIDE SEQUENCE</scope>
</reference>
<sequence length="474" mass="53871">MVAILEKYEHNIDFHQIVDFVEASHIRIETTDEGTKILATVDGKPRTISESSIRRNLKLNDEAGINSLLDAELFENLALMGVKVQELQLSPITPSPEAQQSSPTAPSSPPLPPATTKIIPTFKPTGDNSQGEACPTVTGLKAGHDRTRQTLLRPLLCLMTQHQGQQTKLATKIAAQDLEIASLKARIKMLEDKDAEGVKPSREDATIKWRSLETGEEGGVERSTERGSNGTEELVNVLISLDAVNILTSGVQVMVELEMPKKEKIQEQIDVQMARELEEEMARDAQRMNEQIKMDAEIARIHAEKELQMLIDEEGERMKRKVLRLDQESPKKMKTSEDVLEEDLKEMMELVPVEETLVRETLSIRQATSDNEKELWLKLKRLYEPDVEDQLWTHTQALMHDPVEWRLYDTCGVHHVLSKDQEIFMLVEKQYPLRKGLAIMMISNKLQVENYSKMASDLIQKIHKIANTPRQRHN</sequence>
<name>A0A6L2M4B8_TANCI</name>
<evidence type="ECO:0000313" key="2">
    <source>
        <dbReference type="EMBL" id="GEU68279.1"/>
    </source>
</evidence>
<comment type="caution">
    <text evidence="2">The sequence shown here is derived from an EMBL/GenBank/DDBJ whole genome shotgun (WGS) entry which is preliminary data.</text>
</comment>
<dbReference type="AlphaFoldDB" id="A0A6L2M4B8"/>
<dbReference type="EMBL" id="BKCJ010005719">
    <property type="protein sequence ID" value="GEU68279.1"/>
    <property type="molecule type" value="Genomic_DNA"/>
</dbReference>
<organism evidence="2">
    <name type="scientific">Tanacetum cinerariifolium</name>
    <name type="common">Dalmatian daisy</name>
    <name type="synonym">Chrysanthemum cinerariifolium</name>
    <dbReference type="NCBI Taxonomy" id="118510"/>
    <lineage>
        <taxon>Eukaryota</taxon>
        <taxon>Viridiplantae</taxon>
        <taxon>Streptophyta</taxon>
        <taxon>Embryophyta</taxon>
        <taxon>Tracheophyta</taxon>
        <taxon>Spermatophyta</taxon>
        <taxon>Magnoliopsida</taxon>
        <taxon>eudicotyledons</taxon>
        <taxon>Gunneridae</taxon>
        <taxon>Pentapetalae</taxon>
        <taxon>asterids</taxon>
        <taxon>campanulids</taxon>
        <taxon>Asterales</taxon>
        <taxon>Asteraceae</taxon>
        <taxon>Asteroideae</taxon>
        <taxon>Anthemideae</taxon>
        <taxon>Anthemidinae</taxon>
        <taxon>Tanacetum</taxon>
    </lineage>
</organism>
<accession>A0A6L2M4B8</accession>
<feature type="region of interest" description="Disordered" evidence="1">
    <location>
        <begin position="93"/>
        <end position="132"/>
    </location>
</feature>
<protein>
    <submittedName>
        <fullName evidence="2">Uncharacterized protein</fullName>
    </submittedName>
</protein>